<feature type="chain" id="PRO_5004060464" description="Outer membrane protein beta-barrel domain-containing protein" evidence="1">
    <location>
        <begin position="22"/>
        <end position="175"/>
    </location>
</feature>
<dbReference type="HOGENOM" id="CLU_1615783_0_0_7"/>
<keyword evidence="1" id="KW-0732">Signal</keyword>
<evidence type="ECO:0000313" key="3">
    <source>
        <dbReference type="Proteomes" id="UP000012040"/>
    </source>
</evidence>
<organism evidence="2 3">
    <name type="scientific">Pseudobdellovibrio exovorus JSS</name>
    <dbReference type="NCBI Taxonomy" id="1184267"/>
    <lineage>
        <taxon>Bacteria</taxon>
        <taxon>Pseudomonadati</taxon>
        <taxon>Bdellovibrionota</taxon>
        <taxon>Bdellovibrionia</taxon>
        <taxon>Bdellovibrionales</taxon>
        <taxon>Pseudobdellovibrionaceae</taxon>
        <taxon>Pseudobdellovibrio</taxon>
    </lineage>
</organism>
<dbReference type="Proteomes" id="UP000012040">
    <property type="component" value="Chromosome"/>
</dbReference>
<feature type="signal peptide" evidence="1">
    <location>
        <begin position="1"/>
        <end position="21"/>
    </location>
</feature>
<name>M4VSG9_9BACT</name>
<keyword evidence="3" id="KW-1185">Reference proteome</keyword>
<dbReference type="RefSeq" id="WP_015470639.1">
    <property type="nucleotide sequence ID" value="NC_020813.1"/>
</dbReference>
<reference evidence="2 3" key="1">
    <citation type="journal article" date="2013" name="ISME J.">
        <title>By their genes ye shall know them: genomic signatures of predatory bacteria.</title>
        <authorList>
            <person name="Pasternak Z."/>
            <person name="Pietrokovski S."/>
            <person name="Rotem O."/>
            <person name="Gophna U."/>
            <person name="Lurie-Weinberger M.N."/>
            <person name="Jurkevitch E."/>
        </authorList>
    </citation>
    <scope>NUCLEOTIDE SEQUENCE [LARGE SCALE GENOMIC DNA]</scope>
    <source>
        <strain evidence="2 3">JSS</strain>
    </source>
</reference>
<evidence type="ECO:0000256" key="1">
    <source>
        <dbReference type="SAM" id="SignalP"/>
    </source>
</evidence>
<dbReference type="EMBL" id="CP003537">
    <property type="protein sequence ID" value="AGH96149.1"/>
    <property type="molecule type" value="Genomic_DNA"/>
</dbReference>
<dbReference type="STRING" id="1184267.A11Q_1933"/>
<gene>
    <name evidence="2" type="ORF">A11Q_1933</name>
</gene>
<evidence type="ECO:0008006" key="4">
    <source>
        <dbReference type="Google" id="ProtNLM"/>
    </source>
</evidence>
<dbReference type="PATRIC" id="fig|1184267.3.peg.1958"/>
<accession>M4VSG9</accession>
<proteinExistence type="predicted"/>
<dbReference type="OrthoDB" id="5295587at2"/>
<dbReference type="AlphaFoldDB" id="M4VSG9"/>
<evidence type="ECO:0000313" key="2">
    <source>
        <dbReference type="EMBL" id="AGH96149.1"/>
    </source>
</evidence>
<protein>
    <recommendedName>
        <fullName evidence="4">Outer membrane protein beta-barrel domain-containing protein</fullName>
    </recommendedName>
</protein>
<dbReference type="eggNOG" id="ENOG5032DW0">
    <property type="taxonomic scope" value="Bacteria"/>
</dbReference>
<sequence length="175" mass="19053">MKKAILAFLFMSAITTQLVYAQTSSTKVPFFDLDISGSSGNYNGRTYSEVHLGVNMNFTEWLTWRNAAFKRFGSGGTEDDITGLDSSLRLVLSKPFSGGAFRFFLGPGYRWADPSEKNAGFAEGGLGLSFGRFSVSAGAKYLKYDKIQYNSAGAETKRDDLSYFLTLSGGAGLSF</sequence>
<dbReference type="KEGG" id="bex:A11Q_1933"/>